<reference evidence="2" key="1">
    <citation type="submission" date="2017-06" db="EMBL/GenBank/DDBJ databases">
        <authorList>
            <person name="Varghese N."/>
            <person name="Submissions S."/>
        </authorList>
    </citation>
    <scope>NUCLEOTIDE SEQUENCE [LARGE SCALE GENOMIC DNA]</scope>
    <source>
        <strain evidence="2">DSM 45207</strain>
    </source>
</reference>
<accession>A0A239A311</accession>
<name>A0A239A311_9PSEU</name>
<proteinExistence type="predicted"/>
<dbReference type="PANTHER" id="PTHR47623">
    <property type="entry name" value="OS09G0287300 PROTEIN"/>
    <property type="match status" value="1"/>
</dbReference>
<dbReference type="RefSeq" id="WP_089303287.1">
    <property type="nucleotide sequence ID" value="NZ_FZNW01000029.1"/>
</dbReference>
<dbReference type="PANTHER" id="PTHR47623:SF1">
    <property type="entry name" value="OS09G0287300 PROTEIN"/>
    <property type="match status" value="1"/>
</dbReference>
<gene>
    <name evidence="1" type="ORF">SAMN06265360_12927</name>
</gene>
<dbReference type="SMART" id="SM00855">
    <property type="entry name" value="PGAM"/>
    <property type="match status" value="1"/>
</dbReference>
<dbReference type="AlphaFoldDB" id="A0A239A311"/>
<dbReference type="EMBL" id="FZNW01000029">
    <property type="protein sequence ID" value="SNR89701.1"/>
    <property type="molecule type" value="Genomic_DNA"/>
</dbReference>
<sequence length="158" mass="17167">MRKLVVARHAKSAWPQGVADAERPLNERGRRDAPRVGAWLAEHVPELDLAVCSPAERAQQTWDLARSGLAREPRVHYERRVHGASVEDLMIVVHGLPNEAHVVLLVGHNPGVAELVYALSGRAVEMKTSALAVLAVDTEWADVGPGMARLLDTATPRG</sequence>
<dbReference type="InterPro" id="IPR029033">
    <property type="entry name" value="His_PPase_superfam"/>
</dbReference>
<evidence type="ECO:0000313" key="2">
    <source>
        <dbReference type="Proteomes" id="UP000198348"/>
    </source>
</evidence>
<dbReference type="OrthoDB" id="9810154at2"/>
<dbReference type="SUPFAM" id="SSF53254">
    <property type="entry name" value="Phosphoglycerate mutase-like"/>
    <property type="match status" value="1"/>
</dbReference>
<evidence type="ECO:0000313" key="1">
    <source>
        <dbReference type="EMBL" id="SNR89701.1"/>
    </source>
</evidence>
<dbReference type="CDD" id="cd07067">
    <property type="entry name" value="HP_PGM_like"/>
    <property type="match status" value="1"/>
</dbReference>
<dbReference type="Pfam" id="PF00300">
    <property type="entry name" value="His_Phos_1"/>
    <property type="match status" value="1"/>
</dbReference>
<dbReference type="Gene3D" id="3.40.50.1240">
    <property type="entry name" value="Phosphoglycerate mutase-like"/>
    <property type="match status" value="1"/>
</dbReference>
<keyword evidence="2" id="KW-1185">Reference proteome</keyword>
<dbReference type="Proteomes" id="UP000198348">
    <property type="component" value="Unassembled WGS sequence"/>
</dbReference>
<dbReference type="InterPro" id="IPR013078">
    <property type="entry name" value="His_Pase_superF_clade-1"/>
</dbReference>
<protein>
    <submittedName>
        <fullName evidence="1">Phosphohistidine phosphatase</fullName>
    </submittedName>
</protein>
<organism evidence="1 2">
    <name type="scientific">Haloechinothrix alba</name>
    <dbReference type="NCBI Taxonomy" id="664784"/>
    <lineage>
        <taxon>Bacteria</taxon>
        <taxon>Bacillati</taxon>
        <taxon>Actinomycetota</taxon>
        <taxon>Actinomycetes</taxon>
        <taxon>Pseudonocardiales</taxon>
        <taxon>Pseudonocardiaceae</taxon>
        <taxon>Haloechinothrix</taxon>
    </lineage>
</organism>